<gene>
    <name evidence="2" type="ORF">BACCELL_04290</name>
</gene>
<name>E2NJ04_9BACE</name>
<dbReference type="AlphaFoldDB" id="E2NJ04"/>
<organism evidence="2 3">
    <name type="scientific">Bacteroides cellulosilyticus DSM 14838</name>
    <dbReference type="NCBI Taxonomy" id="537012"/>
    <lineage>
        <taxon>Bacteria</taxon>
        <taxon>Pseudomonadati</taxon>
        <taxon>Bacteroidota</taxon>
        <taxon>Bacteroidia</taxon>
        <taxon>Bacteroidales</taxon>
        <taxon>Bacteroidaceae</taxon>
        <taxon>Bacteroides</taxon>
    </lineage>
</organism>
<feature type="transmembrane region" description="Helical" evidence="1">
    <location>
        <begin position="15"/>
        <end position="32"/>
    </location>
</feature>
<accession>E2NJ04</accession>
<evidence type="ECO:0000256" key="1">
    <source>
        <dbReference type="SAM" id="Phobius"/>
    </source>
</evidence>
<comment type="caution">
    <text evidence="2">The sequence shown here is derived from an EMBL/GenBank/DDBJ whole genome shotgun (WGS) entry which is preliminary data.</text>
</comment>
<keyword evidence="1" id="KW-0812">Transmembrane</keyword>
<dbReference type="HOGENOM" id="CLU_3110705_0_0_10"/>
<reference evidence="2 3" key="2">
    <citation type="submission" date="2009-01" db="EMBL/GenBank/DDBJ databases">
        <title>Draft genome sequence of Bacteroides cellulosilyticus (DSM 14838).</title>
        <authorList>
            <person name="Sudarsanam P."/>
            <person name="Ley R."/>
            <person name="Guruge J."/>
            <person name="Turnbaugh P.J."/>
            <person name="Mahowald M."/>
            <person name="Liep D."/>
            <person name="Gordon J."/>
        </authorList>
    </citation>
    <scope>NUCLEOTIDE SEQUENCE [LARGE SCALE GENOMIC DNA]</scope>
    <source>
        <strain evidence="2 3">DSM 14838</strain>
    </source>
</reference>
<reference evidence="2 3" key="1">
    <citation type="submission" date="2008-12" db="EMBL/GenBank/DDBJ databases">
        <authorList>
            <person name="Fulton L."/>
            <person name="Clifton S."/>
            <person name="Fulton B."/>
            <person name="Xu J."/>
            <person name="Minx P."/>
            <person name="Pepin K.H."/>
            <person name="Johnson M."/>
            <person name="Bhonagiri V."/>
            <person name="Nash W.E."/>
            <person name="Mardis E.R."/>
            <person name="Wilson R.K."/>
        </authorList>
    </citation>
    <scope>NUCLEOTIDE SEQUENCE [LARGE SCALE GENOMIC DNA]</scope>
    <source>
        <strain evidence="2 3">DSM 14838</strain>
    </source>
</reference>
<protein>
    <submittedName>
        <fullName evidence="2">Uncharacterized protein</fullName>
    </submittedName>
</protein>
<keyword evidence="1" id="KW-0472">Membrane</keyword>
<evidence type="ECO:0000313" key="2">
    <source>
        <dbReference type="EMBL" id="EEF88105.1"/>
    </source>
</evidence>
<proteinExistence type="predicted"/>
<sequence length="51" mass="5939">NYYHDPFTNKQLPPASPPLILSVIYFSLFSCISKRLSILLRNILFTLNKQL</sequence>
<evidence type="ECO:0000313" key="3">
    <source>
        <dbReference type="Proteomes" id="UP000003711"/>
    </source>
</evidence>
<dbReference type="Proteomes" id="UP000003711">
    <property type="component" value="Unassembled WGS sequence"/>
</dbReference>
<dbReference type="EMBL" id="ACCH01000330">
    <property type="protein sequence ID" value="EEF88105.1"/>
    <property type="molecule type" value="Genomic_DNA"/>
</dbReference>
<keyword evidence="1" id="KW-1133">Transmembrane helix</keyword>
<feature type="non-terminal residue" evidence="2">
    <location>
        <position position="1"/>
    </location>
</feature>